<protein>
    <submittedName>
        <fullName evidence="1">Uncharacterized protein</fullName>
    </submittedName>
</protein>
<reference evidence="1 2" key="1">
    <citation type="submission" date="2019-08" db="EMBL/GenBank/DDBJ databases">
        <title>Ulvibacter marinistellae sp. nov., isolated from a starfish, Patiria pectinifera.</title>
        <authorList>
            <person name="Kawano K."/>
            <person name="Ushijima N."/>
            <person name="Kihara M."/>
            <person name="Itoh H."/>
        </authorList>
    </citation>
    <scope>NUCLEOTIDE SEQUENCE [LARGE SCALE GENOMIC DNA]</scope>
    <source>
        <strain evidence="1 2">KK4</strain>
    </source>
</reference>
<dbReference type="EMBL" id="BKCF01000002">
    <property type="protein sequence ID" value="GEQ86230.1"/>
    <property type="molecule type" value="Genomic_DNA"/>
</dbReference>
<evidence type="ECO:0000313" key="1">
    <source>
        <dbReference type="EMBL" id="GEQ86230.1"/>
    </source>
</evidence>
<name>A0A5J4FVZ0_9FLAO</name>
<comment type="caution">
    <text evidence="1">The sequence shown here is derived from an EMBL/GenBank/DDBJ whole genome shotgun (WGS) entry which is preliminary data.</text>
</comment>
<organism evidence="1 2">
    <name type="scientific">Patiriisocius marinistellae</name>
    <dbReference type="NCBI Taxonomy" id="2494560"/>
    <lineage>
        <taxon>Bacteria</taxon>
        <taxon>Pseudomonadati</taxon>
        <taxon>Bacteroidota</taxon>
        <taxon>Flavobacteriia</taxon>
        <taxon>Flavobacteriales</taxon>
        <taxon>Flavobacteriaceae</taxon>
        <taxon>Patiriisocius</taxon>
    </lineage>
</organism>
<sequence>MFLLAVTIFLIGIFLKDLKKLSPAKMFLQPNRIIISRGSIILNVTYDEIKKIRCEEPTNKFIKSVVYKIITNEDIELQIKTSYDIYESLIYIFPNKDY</sequence>
<proteinExistence type="predicted"/>
<accession>A0A5J4FVZ0</accession>
<dbReference type="AlphaFoldDB" id="A0A5J4FVZ0"/>
<keyword evidence="2" id="KW-1185">Reference proteome</keyword>
<gene>
    <name evidence="1" type="ORF">ULMS_17380</name>
</gene>
<dbReference type="Proteomes" id="UP000326994">
    <property type="component" value="Unassembled WGS sequence"/>
</dbReference>
<evidence type="ECO:0000313" key="2">
    <source>
        <dbReference type="Proteomes" id="UP000326994"/>
    </source>
</evidence>